<accession>A0A9D9NDC8</accession>
<evidence type="ECO:0000313" key="2">
    <source>
        <dbReference type="Proteomes" id="UP000810292"/>
    </source>
</evidence>
<dbReference type="InterPro" id="IPR014942">
    <property type="entry name" value="AbiEii"/>
</dbReference>
<protein>
    <submittedName>
        <fullName evidence="1">Nucleotidyl transferase AbiEii/AbiGii toxin family protein</fullName>
    </submittedName>
</protein>
<proteinExistence type="predicted"/>
<reference evidence="1" key="1">
    <citation type="submission" date="2020-10" db="EMBL/GenBank/DDBJ databases">
        <authorList>
            <person name="Gilroy R."/>
        </authorList>
    </citation>
    <scope>NUCLEOTIDE SEQUENCE</scope>
    <source>
        <strain evidence="1">14700</strain>
    </source>
</reference>
<organism evidence="1 2">
    <name type="scientific">Candidatus Ornithospirochaeta stercoravium</name>
    <dbReference type="NCBI Taxonomy" id="2840897"/>
    <lineage>
        <taxon>Bacteria</taxon>
        <taxon>Pseudomonadati</taxon>
        <taxon>Spirochaetota</taxon>
        <taxon>Spirochaetia</taxon>
        <taxon>Spirochaetales</taxon>
        <taxon>Spirochaetaceae</taxon>
        <taxon>Spirochaetaceae incertae sedis</taxon>
        <taxon>Candidatus Ornithospirochaeta</taxon>
    </lineage>
</organism>
<keyword evidence="1" id="KW-0808">Transferase</keyword>
<comment type="caution">
    <text evidence="1">The sequence shown here is derived from an EMBL/GenBank/DDBJ whole genome shotgun (WGS) entry which is preliminary data.</text>
</comment>
<dbReference type="Pfam" id="PF08843">
    <property type="entry name" value="AbiEii"/>
    <property type="match status" value="1"/>
</dbReference>
<gene>
    <name evidence="1" type="ORF">IAA72_06175</name>
</gene>
<dbReference type="GO" id="GO:0016740">
    <property type="term" value="F:transferase activity"/>
    <property type="evidence" value="ECO:0007669"/>
    <property type="project" value="UniProtKB-KW"/>
</dbReference>
<name>A0A9D9NDC8_9SPIO</name>
<reference evidence="1" key="2">
    <citation type="journal article" date="2021" name="PeerJ">
        <title>Extensive microbial diversity within the chicken gut microbiome revealed by metagenomics and culture.</title>
        <authorList>
            <person name="Gilroy R."/>
            <person name="Ravi A."/>
            <person name="Getino M."/>
            <person name="Pursley I."/>
            <person name="Horton D.L."/>
            <person name="Alikhan N.F."/>
            <person name="Baker D."/>
            <person name="Gharbi K."/>
            <person name="Hall N."/>
            <person name="Watson M."/>
            <person name="Adriaenssens E.M."/>
            <person name="Foster-Nyarko E."/>
            <person name="Jarju S."/>
            <person name="Secka A."/>
            <person name="Antonio M."/>
            <person name="Oren A."/>
            <person name="Chaudhuri R.R."/>
            <person name="La Ragione R."/>
            <person name="Hildebrand F."/>
            <person name="Pallen M.J."/>
        </authorList>
    </citation>
    <scope>NUCLEOTIDE SEQUENCE</scope>
    <source>
        <strain evidence="1">14700</strain>
    </source>
</reference>
<evidence type="ECO:0000313" key="1">
    <source>
        <dbReference type="EMBL" id="MBO8469351.1"/>
    </source>
</evidence>
<dbReference type="Gene3D" id="3.10.450.620">
    <property type="entry name" value="JHP933, nucleotidyltransferase-like core domain"/>
    <property type="match status" value="1"/>
</dbReference>
<dbReference type="Proteomes" id="UP000810292">
    <property type="component" value="Unassembled WGS sequence"/>
</dbReference>
<sequence length="285" mass="33057">MTNIIEQMLSRYKVNNINDERNALKEVIQEVVLAGLAKAGFFNEAAFYGGTALRIFYGLDRFSEDLDFSLLKPDPDFDLSKYFSFLSNEINSLGLNFTVEEKKKSIETSKRSAFVKGNTREHLFKFYPASAEKVPYNELIKIKFEVDTNPPAGFSCDFKILLLPSPCKIRMYDISSLFAGKIHAILCRGWSRVKGRDLYDYLFYLTKHAEINMQNLKAKLVDSEFITDETFLDIEYIVELLDRKFRSIDYKQAKDDVRPFLKNPKSIAIWDADFFISVTHQYLLK</sequence>
<dbReference type="AlphaFoldDB" id="A0A9D9NDC8"/>
<dbReference type="EMBL" id="JADIMF010000097">
    <property type="protein sequence ID" value="MBO8469351.1"/>
    <property type="molecule type" value="Genomic_DNA"/>
</dbReference>